<organism evidence="1">
    <name type="scientific">human gut metagenome</name>
    <dbReference type="NCBI Taxonomy" id="408170"/>
    <lineage>
        <taxon>unclassified sequences</taxon>
        <taxon>metagenomes</taxon>
        <taxon>organismal metagenomes</taxon>
    </lineage>
</organism>
<evidence type="ECO:0000313" key="1">
    <source>
        <dbReference type="EMBL" id="ETJ15098.1"/>
    </source>
</evidence>
<reference evidence="1" key="1">
    <citation type="submission" date="2013-12" db="EMBL/GenBank/DDBJ databases">
        <title>A Varibaculum cambriense genome reconstructed from a premature infant gut community with otherwise low bacterial novelty that shifts toward anaerobic metabolism during the third week of life.</title>
        <authorList>
            <person name="Brown C.T."/>
            <person name="Sharon I."/>
            <person name="Thomas B.C."/>
            <person name="Castelle C.J."/>
            <person name="Morowitz M.J."/>
            <person name="Banfield J.F."/>
        </authorList>
    </citation>
    <scope>NUCLEOTIDE SEQUENCE</scope>
</reference>
<feature type="non-terminal residue" evidence="1">
    <location>
        <position position="26"/>
    </location>
</feature>
<dbReference type="EMBL" id="AZMM01019103">
    <property type="protein sequence ID" value="ETJ15098.1"/>
    <property type="molecule type" value="Genomic_DNA"/>
</dbReference>
<name>W1WA93_9ZZZZ</name>
<proteinExistence type="predicted"/>
<dbReference type="AlphaFoldDB" id="W1WA93"/>
<protein>
    <submittedName>
        <fullName evidence="1">Uncharacterized protein</fullName>
    </submittedName>
</protein>
<comment type="caution">
    <text evidence="1">The sequence shown here is derived from an EMBL/GenBank/DDBJ whole genome shotgun (WGS) entry which is preliminary data.</text>
</comment>
<sequence>MNPVWLRGDRMNPVRTIERIIKAPDI</sequence>
<gene>
    <name evidence="1" type="ORF">Q604_UNBc4C00322G0001</name>
</gene>
<accession>W1WA93</accession>